<comment type="similarity">
    <text evidence="2">Belongs to the 3-hydroxyacyl-CoA dehydrogenase family.</text>
</comment>
<dbReference type="InterPro" id="IPR006108">
    <property type="entry name" value="3HC_DH_C"/>
</dbReference>
<gene>
    <name evidence="7" type="ORF">SAMN03159343_1487</name>
</gene>
<feature type="domain" description="3-hydroxyacyl-CoA dehydrogenase NAD binding" evidence="6">
    <location>
        <begin position="4"/>
        <end position="182"/>
    </location>
</feature>
<dbReference type="Pfam" id="PF00725">
    <property type="entry name" value="3HCDH"/>
    <property type="match status" value="1"/>
</dbReference>
<dbReference type="SUPFAM" id="SSF48179">
    <property type="entry name" value="6-phosphogluconate dehydrogenase C-terminal domain-like"/>
    <property type="match status" value="1"/>
</dbReference>
<dbReference type="EMBL" id="FMUH01000002">
    <property type="protein sequence ID" value="SCX44861.1"/>
    <property type="molecule type" value="Genomic_DNA"/>
</dbReference>
<keyword evidence="8" id="KW-1185">Reference proteome</keyword>
<dbReference type="Gene3D" id="1.10.1040.10">
    <property type="entry name" value="N-(1-d-carboxylethyl)-l-norvaline Dehydrogenase, domain 2"/>
    <property type="match status" value="1"/>
</dbReference>
<evidence type="ECO:0000256" key="3">
    <source>
        <dbReference type="ARBA" id="ARBA00023002"/>
    </source>
</evidence>
<dbReference type="Gene3D" id="3.40.50.720">
    <property type="entry name" value="NAD(P)-binding Rossmann-like Domain"/>
    <property type="match status" value="1"/>
</dbReference>
<evidence type="ECO:0000259" key="5">
    <source>
        <dbReference type="Pfam" id="PF00725"/>
    </source>
</evidence>
<evidence type="ECO:0000256" key="4">
    <source>
        <dbReference type="PIRSR" id="PIRSR000105-1"/>
    </source>
</evidence>
<evidence type="ECO:0000256" key="2">
    <source>
        <dbReference type="ARBA" id="ARBA00009463"/>
    </source>
</evidence>
<dbReference type="STRING" id="1960309.SAMN03159343_1487"/>
<evidence type="ECO:0000313" key="8">
    <source>
        <dbReference type="Proteomes" id="UP000198981"/>
    </source>
</evidence>
<dbReference type="InterPro" id="IPR022694">
    <property type="entry name" value="3-OHacyl-CoA_DH"/>
</dbReference>
<dbReference type="RefSeq" id="WP_243469753.1">
    <property type="nucleotide sequence ID" value="NZ_FMUH01000002.1"/>
</dbReference>
<dbReference type="SUPFAM" id="SSF51735">
    <property type="entry name" value="NAD(P)-binding Rossmann-fold domains"/>
    <property type="match status" value="1"/>
</dbReference>
<feature type="site" description="Important for catalytic activity" evidence="4">
    <location>
        <position position="138"/>
    </location>
</feature>
<name>A0A1G4XUH7_9ACTN</name>
<dbReference type="InterPro" id="IPR036291">
    <property type="entry name" value="NAD(P)-bd_dom_sf"/>
</dbReference>
<dbReference type="InterPro" id="IPR008927">
    <property type="entry name" value="6-PGluconate_DH-like_C_sf"/>
</dbReference>
<dbReference type="PANTHER" id="PTHR48075">
    <property type="entry name" value="3-HYDROXYACYL-COA DEHYDROGENASE FAMILY PROTEIN"/>
    <property type="match status" value="1"/>
</dbReference>
<evidence type="ECO:0000256" key="1">
    <source>
        <dbReference type="ARBA" id="ARBA00005086"/>
    </source>
</evidence>
<evidence type="ECO:0000313" key="7">
    <source>
        <dbReference type="EMBL" id="SCX44861.1"/>
    </source>
</evidence>
<protein>
    <submittedName>
        <fullName evidence="7">3-hydroxybutyryl-CoA dehydrogenase</fullName>
    </submittedName>
</protein>
<dbReference type="PIRSF" id="PIRSF000105">
    <property type="entry name" value="HCDH"/>
    <property type="match status" value="1"/>
</dbReference>
<dbReference type="InterPro" id="IPR013328">
    <property type="entry name" value="6PGD_dom2"/>
</dbReference>
<dbReference type="NCBIfam" id="NF005875">
    <property type="entry name" value="PRK07819.1"/>
    <property type="match status" value="1"/>
</dbReference>
<dbReference type="Pfam" id="PF02737">
    <property type="entry name" value="3HCDH_N"/>
    <property type="match status" value="1"/>
</dbReference>
<dbReference type="GO" id="GO:0008691">
    <property type="term" value="F:3-hydroxybutyryl-CoA dehydrogenase activity"/>
    <property type="evidence" value="ECO:0007669"/>
    <property type="project" value="TreeGrafter"/>
</dbReference>
<sequence>MQRIAVIGGGQMGAGIAEVSARAGCDVVVVEADEDGAERFRARLEKSLQRAASSGRISAEDADAAFARVEVATSLEGAVHADLVIEAAPEVEALKLDLFRRLDEILPTDAILASNTSSIPLVKMASVTKRPDKVVGVHFFNPAPVLPLVEVVASLLTSDETLAAVTAFAEDQLGKTTIRSKDRAGFIVNALLIPYLLSAIRMMESGFASAEDIDAGMVQGCAHPQGPLALADLIGLDTTAAVAQSMYEEFKEPLYAPPPLLLRMVDAGLLGRKTGRGFFPYSR</sequence>
<dbReference type="InterPro" id="IPR006176">
    <property type="entry name" value="3-OHacyl-CoA_DH_NAD-bd"/>
</dbReference>
<comment type="pathway">
    <text evidence="1">Lipid metabolism; butanoate metabolism.</text>
</comment>
<keyword evidence="3" id="KW-0560">Oxidoreductase</keyword>
<organism evidence="7 8">
    <name type="scientific">Klenkia marina</name>
    <dbReference type="NCBI Taxonomy" id="1960309"/>
    <lineage>
        <taxon>Bacteria</taxon>
        <taxon>Bacillati</taxon>
        <taxon>Actinomycetota</taxon>
        <taxon>Actinomycetes</taxon>
        <taxon>Geodermatophilales</taxon>
        <taxon>Geodermatophilaceae</taxon>
        <taxon>Klenkia</taxon>
    </lineage>
</organism>
<dbReference type="AlphaFoldDB" id="A0A1G4XUH7"/>
<dbReference type="GO" id="GO:0006635">
    <property type="term" value="P:fatty acid beta-oxidation"/>
    <property type="evidence" value="ECO:0007669"/>
    <property type="project" value="TreeGrafter"/>
</dbReference>
<dbReference type="FunFam" id="3.40.50.720:FF:000009">
    <property type="entry name" value="Fatty oxidation complex, alpha subunit"/>
    <property type="match status" value="1"/>
</dbReference>
<evidence type="ECO:0000259" key="6">
    <source>
        <dbReference type="Pfam" id="PF02737"/>
    </source>
</evidence>
<feature type="domain" description="3-hydroxyacyl-CoA dehydrogenase C-terminal" evidence="5">
    <location>
        <begin position="185"/>
        <end position="281"/>
    </location>
</feature>
<dbReference type="Proteomes" id="UP000198981">
    <property type="component" value="Unassembled WGS sequence"/>
</dbReference>
<accession>A0A1G4XUH7</accession>
<dbReference type="PANTHER" id="PTHR48075:SF9">
    <property type="entry name" value="3-HYDROXYBUTYRYL-COA DEHYDROGENASE"/>
    <property type="match status" value="1"/>
</dbReference>
<reference evidence="8" key="1">
    <citation type="submission" date="2016-10" db="EMBL/GenBank/DDBJ databases">
        <authorList>
            <person name="Varghese N."/>
            <person name="Submissions S."/>
        </authorList>
    </citation>
    <scope>NUCLEOTIDE SEQUENCE [LARGE SCALE GENOMIC DNA]</scope>
    <source>
        <strain evidence="8">DSM 45722</strain>
    </source>
</reference>
<dbReference type="GO" id="GO:0070403">
    <property type="term" value="F:NAD+ binding"/>
    <property type="evidence" value="ECO:0007669"/>
    <property type="project" value="InterPro"/>
</dbReference>
<proteinExistence type="inferred from homology"/>